<gene>
    <name evidence="4" type="ORF">FPZ12_041175</name>
</gene>
<dbReference type="GO" id="GO:0032259">
    <property type="term" value="P:methylation"/>
    <property type="evidence" value="ECO:0007669"/>
    <property type="project" value="UniProtKB-KW"/>
</dbReference>
<dbReference type="InterPro" id="IPR029063">
    <property type="entry name" value="SAM-dependent_MTases_sf"/>
</dbReference>
<dbReference type="GO" id="GO:0008168">
    <property type="term" value="F:methyltransferase activity"/>
    <property type="evidence" value="ECO:0007669"/>
    <property type="project" value="UniProtKB-KW"/>
</dbReference>
<reference evidence="4" key="1">
    <citation type="submission" date="2019-09" db="EMBL/GenBank/DDBJ databases">
        <authorList>
            <person name="Teo W.F.A."/>
            <person name="Duangmal K."/>
        </authorList>
    </citation>
    <scope>NUCLEOTIDE SEQUENCE [LARGE SCALE GENOMIC DNA]</scope>
    <source>
        <strain evidence="4">K81G1</strain>
    </source>
</reference>
<keyword evidence="5" id="KW-1185">Reference proteome</keyword>
<sequence>MSTPFDRQFWEDRYASAHAVWSGEPNPNLVAEVAGLEPGDALDAGAGEGADAVWLAGKGWRVKAVDFSATALERAATRGSDVDWERADLTEWSPEPASYDLVSAQYLHLPGLAEVLPRLGAGVRPGGILLVVGHERSDAHPFPELCYPAKEMAGWLDDGWEILISEPRPGRESTRRDEVLKARRRA</sequence>
<evidence type="ECO:0000313" key="4">
    <source>
        <dbReference type="EMBL" id="KAA9150407.1"/>
    </source>
</evidence>
<evidence type="ECO:0000259" key="3">
    <source>
        <dbReference type="Pfam" id="PF13649"/>
    </source>
</evidence>
<proteinExistence type="predicted"/>
<comment type="caution">
    <text evidence="4">The sequence shown here is derived from an EMBL/GenBank/DDBJ whole genome shotgun (WGS) entry which is preliminary data.</text>
</comment>
<keyword evidence="4" id="KW-0489">Methyltransferase</keyword>
<accession>A0A5N0URT6</accession>
<dbReference type="OrthoDB" id="9786503at2"/>
<dbReference type="PANTHER" id="PTHR43861">
    <property type="entry name" value="TRANS-ACONITATE 2-METHYLTRANSFERASE-RELATED"/>
    <property type="match status" value="1"/>
</dbReference>
<dbReference type="Gene3D" id="3.40.50.150">
    <property type="entry name" value="Vaccinia Virus protein VP39"/>
    <property type="match status" value="1"/>
</dbReference>
<evidence type="ECO:0000256" key="2">
    <source>
        <dbReference type="SAM" id="MobiDB-lite"/>
    </source>
</evidence>
<organism evidence="4 5">
    <name type="scientific">Amycolatopsis acidicola</name>
    <dbReference type="NCBI Taxonomy" id="2596893"/>
    <lineage>
        <taxon>Bacteria</taxon>
        <taxon>Bacillati</taxon>
        <taxon>Actinomycetota</taxon>
        <taxon>Actinomycetes</taxon>
        <taxon>Pseudonocardiales</taxon>
        <taxon>Pseudonocardiaceae</taxon>
        <taxon>Amycolatopsis</taxon>
    </lineage>
</organism>
<dbReference type="Proteomes" id="UP000319769">
    <property type="component" value="Unassembled WGS sequence"/>
</dbReference>
<feature type="compositionally biased region" description="Basic and acidic residues" evidence="2">
    <location>
        <begin position="168"/>
        <end position="186"/>
    </location>
</feature>
<dbReference type="RefSeq" id="WP_144757767.1">
    <property type="nucleotide sequence ID" value="NZ_VMNW02000118.1"/>
</dbReference>
<feature type="region of interest" description="Disordered" evidence="2">
    <location>
        <begin position="167"/>
        <end position="186"/>
    </location>
</feature>
<keyword evidence="1" id="KW-0808">Transferase</keyword>
<dbReference type="Pfam" id="PF13649">
    <property type="entry name" value="Methyltransf_25"/>
    <property type="match status" value="1"/>
</dbReference>
<feature type="domain" description="Methyltransferase" evidence="3">
    <location>
        <begin position="42"/>
        <end position="127"/>
    </location>
</feature>
<evidence type="ECO:0000313" key="5">
    <source>
        <dbReference type="Proteomes" id="UP000319769"/>
    </source>
</evidence>
<evidence type="ECO:0000256" key="1">
    <source>
        <dbReference type="ARBA" id="ARBA00022679"/>
    </source>
</evidence>
<dbReference type="PANTHER" id="PTHR43861:SF3">
    <property type="entry name" value="PUTATIVE (AFU_ORTHOLOGUE AFUA_2G14390)-RELATED"/>
    <property type="match status" value="1"/>
</dbReference>
<protein>
    <submittedName>
        <fullName evidence="4">Class I SAM-dependent methyltransferase</fullName>
    </submittedName>
</protein>
<name>A0A5N0URT6_9PSEU</name>
<dbReference type="AlphaFoldDB" id="A0A5N0URT6"/>
<dbReference type="SUPFAM" id="SSF53335">
    <property type="entry name" value="S-adenosyl-L-methionine-dependent methyltransferases"/>
    <property type="match status" value="1"/>
</dbReference>
<dbReference type="InterPro" id="IPR041698">
    <property type="entry name" value="Methyltransf_25"/>
</dbReference>
<dbReference type="CDD" id="cd02440">
    <property type="entry name" value="AdoMet_MTases"/>
    <property type="match status" value="1"/>
</dbReference>
<dbReference type="EMBL" id="VMNW02000118">
    <property type="protein sequence ID" value="KAA9150407.1"/>
    <property type="molecule type" value="Genomic_DNA"/>
</dbReference>